<organism evidence="1 2">
    <name type="scientific">Candidatus Campbellbacteria bacterium RIFCSPHIGHO2_12_FULL_35_10</name>
    <dbReference type="NCBI Taxonomy" id="1797578"/>
    <lineage>
        <taxon>Bacteria</taxon>
        <taxon>Candidatus Campbelliibacteriota</taxon>
    </lineage>
</organism>
<dbReference type="AlphaFoldDB" id="A0A1F5EQ49"/>
<comment type="caution">
    <text evidence="1">The sequence shown here is derived from an EMBL/GenBank/DDBJ whole genome shotgun (WGS) entry which is preliminary data.</text>
</comment>
<dbReference type="Proteomes" id="UP000185891">
    <property type="component" value="Unassembled WGS sequence"/>
</dbReference>
<sequence>MSQTTAFSNVALTSLRIKEYPRFVKNVEEKMFNQISKEIKEKITVVVGLTNVGIDMSIALGIAWRLNDERRLGHETEDFLHCRAIYYKIISSMWVKYLQIERGIKPPTKEDFILFIHCCFDKPIWKRDKYPELRKIDDKEFLLSEYLQSKNAREQMFKTSQLKIDHLIILPAPREEYIEFMLSK</sequence>
<name>A0A1F5EQ49_9BACT</name>
<reference evidence="1 2" key="1">
    <citation type="journal article" date="2016" name="Nat. Commun.">
        <title>Thousands of microbial genomes shed light on interconnected biogeochemical processes in an aquifer system.</title>
        <authorList>
            <person name="Anantharaman K."/>
            <person name="Brown C.T."/>
            <person name="Hug L.A."/>
            <person name="Sharon I."/>
            <person name="Castelle C.J."/>
            <person name="Probst A.J."/>
            <person name="Thomas B.C."/>
            <person name="Singh A."/>
            <person name="Wilkins M.J."/>
            <person name="Karaoz U."/>
            <person name="Brodie E.L."/>
            <person name="Williams K.H."/>
            <person name="Hubbard S.S."/>
            <person name="Banfield J.F."/>
        </authorList>
    </citation>
    <scope>NUCLEOTIDE SEQUENCE [LARGE SCALE GENOMIC DNA]</scope>
</reference>
<accession>A0A1F5EQ49</accession>
<gene>
    <name evidence="1" type="ORF">A3E89_00045</name>
</gene>
<protein>
    <submittedName>
        <fullName evidence="1">Uncharacterized protein</fullName>
    </submittedName>
</protein>
<evidence type="ECO:0000313" key="2">
    <source>
        <dbReference type="Proteomes" id="UP000185891"/>
    </source>
</evidence>
<evidence type="ECO:0000313" key="1">
    <source>
        <dbReference type="EMBL" id="OGD69538.1"/>
    </source>
</evidence>
<dbReference type="EMBL" id="MFAA01000008">
    <property type="protein sequence ID" value="OGD69538.1"/>
    <property type="molecule type" value="Genomic_DNA"/>
</dbReference>
<proteinExistence type="predicted"/>